<keyword evidence="3" id="KW-1185">Reference proteome</keyword>
<dbReference type="EMBL" id="RJVQ01000002">
    <property type="protein sequence ID" value="RQW63878.1"/>
    <property type="molecule type" value="Genomic_DNA"/>
</dbReference>
<dbReference type="PANTHER" id="PTHR36836">
    <property type="entry name" value="COLANIC ACID BIOSYNTHESIS PROTEIN WCAK"/>
    <property type="match status" value="1"/>
</dbReference>
<dbReference type="PANTHER" id="PTHR36836:SF1">
    <property type="entry name" value="COLANIC ACID BIOSYNTHESIS PROTEIN WCAK"/>
    <property type="match status" value="1"/>
</dbReference>
<gene>
    <name evidence="2" type="ORF">EES38_04530</name>
</gene>
<evidence type="ECO:0000259" key="1">
    <source>
        <dbReference type="Pfam" id="PF04230"/>
    </source>
</evidence>
<accession>A0A3N9THV7</accession>
<name>A0A3N9THV7_9VIBR</name>
<proteinExistence type="predicted"/>
<evidence type="ECO:0000313" key="2">
    <source>
        <dbReference type="EMBL" id="RQW63878.1"/>
    </source>
</evidence>
<feature type="domain" description="Polysaccharide pyruvyl transferase" evidence="1">
    <location>
        <begin position="15"/>
        <end position="342"/>
    </location>
</feature>
<dbReference type="AlphaFoldDB" id="A0A3N9THV7"/>
<sequence length="413" mass="46764">MGKKYLLVGNHSCSNRGDAAITRGLLETLENLYPDSKFDVCSRFSYGASQILEREVIQDSTDTESNIIYRLIRKVSRKIGLDYIVLLAIFTTYLRPLKIFLPTSFKKMVNLMSKYDGIIHVGGSFFVDLYGLSQYRLVMCSILAKKNVVLIGHSIGPFDQVIYKRLSNFILNKAKFISLRDTDSVKLIHSSIPTLKYEMGADTAFLVDSKTQLNQKQDNLIGFTFRKLAPFDVRLGISQSRYENVMASACATLIENGYCLKFLSTCTSFDHYHNDDRIIAERIKSLIPINLQKNVEVVTDELTDMDLGREISKCKLLVGTRLHSAIIAMNFGTPAISISYEHKASGLFDFMDLSELSFSLSQSFNQNQIISRIESVLLDYEAWAQRVENSTCQQRRIAKNSIDDAISTINDDF</sequence>
<dbReference type="RefSeq" id="WP_124935999.1">
    <property type="nucleotide sequence ID" value="NZ_RJVQ01000002.1"/>
</dbReference>
<reference evidence="2 3" key="1">
    <citation type="submission" date="2018-11" db="EMBL/GenBank/DDBJ databases">
        <title>Vibrio LJC006 sp. nov., isolated from seawater during the bloom of the enteromorpha.</title>
        <authorList>
            <person name="Liang J."/>
        </authorList>
    </citation>
    <scope>NUCLEOTIDE SEQUENCE [LARGE SCALE GENOMIC DNA]</scope>
    <source>
        <strain evidence="2 3">LJC006</strain>
    </source>
</reference>
<dbReference type="Proteomes" id="UP000281112">
    <property type="component" value="Unassembled WGS sequence"/>
</dbReference>
<comment type="caution">
    <text evidence="2">The sequence shown here is derived from an EMBL/GenBank/DDBJ whole genome shotgun (WGS) entry which is preliminary data.</text>
</comment>
<protein>
    <recommendedName>
        <fullName evidence="1">Polysaccharide pyruvyl transferase domain-containing protein</fullName>
    </recommendedName>
</protein>
<dbReference type="InterPro" id="IPR007345">
    <property type="entry name" value="Polysacch_pyruvyl_Trfase"/>
</dbReference>
<dbReference type="Pfam" id="PF04230">
    <property type="entry name" value="PS_pyruv_trans"/>
    <property type="match status" value="1"/>
</dbReference>
<dbReference type="OrthoDB" id="3199616at2"/>
<evidence type="ECO:0000313" key="3">
    <source>
        <dbReference type="Proteomes" id="UP000281112"/>
    </source>
</evidence>
<organism evidence="2 3">
    <name type="scientific">Vibrio viridaestus</name>
    <dbReference type="NCBI Taxonomy" id="2487322"/>
    <lineage>
        <taxon>Bacteria</taxon>
        <taxon>Pseudomonadati</taxon>
        <taxon>Pseudomonadota</taxon>
        <taxon>Gammaproteobacteria</taxon>
        <taxon>Vibrionales</taxon>
        <taxon>Vibrionaceae</taxon>
        <taxon>Vibrio</taxon>
    </lineage>
</organism>